<dbReference type="InterPro" id="IPR054353">
    <property type="entry name" value="IstA-like_C"/>
</dbReference>
<proteinExistence type="inferred from homology"/>
<protein>
    <submittedName>
        <fullName evidence="3">IS21 family transposase</fullName>
    </submittedName>
</protein>
<evidence type="ECO:0000313" key="4">
    <source>
        <dbReference type="Proteomes" id="UP001056500"/>
    </source>
</evidence>
<dbReference type="InterPro" id="IPR036397">
    <property type="entry name" value="RNaseH_sf"/>
</dbReference>
<organism evidence="3 4">
    <name type="scientific">Brevibacillus ruminantium</name>
    <dbReference type="NCBI Taxonomy" id="2950604"/>
    <lineage>
        <taxon>Bacteria</taxon>
        <taxon>Bacillati</taxon>
        <taxon>Bacillota</taxon>
        <taxon>Bacilli</taxon>
        <taxon>Bacillales</taxon>
        <taxon>Paenibacillaceae</taxon>
        <taxon>Brevibacillus</taxon>
    </lineage>
</organism>
<dbReference type="EMBL" id="CP098755">
    <property type="protein sequence ID" value="USG65722.1"/>
    <property type="molecule type" value="Genomic_DNA"/>
</dbReference>
<dbReference type="InterPro" id="IPR012337">
    <property type="entry name" value="RNaseH-like_sf"/>
</dbReference>
<dbReference type="SUPFAM" id="SSF53098">
    <property type="entry name" value="Ribonuclease H-like"/>
    <property type="match status" value="1"/>
</dbReference>
<feature type="domain" description="Integrase catalytic" evidence="2">
    <location>
        <begin position="126"/>
        <end position="255"/>
    </location>
</feature>
<gene>
    <name evidence="3" type="primary">istA</name>
    <name evidence="3" type="ORF">NDK47_27100</name>
</gene>
<evidence type="ECO:0000259" key="2">
    <source>
        <dbReference type="PROSITE" id="PS50994"/>
    </source>
</evidence>
<dbReference type="PROSITE" id="PS50994">
    <property type="entry name" value="INTEGRASE"/>
    <property type="match status" value="1"/>
</dbReference>
<dbReference type="Gene3D" id="3.30.420.10">
    <property type="entry name" value="Ribonuclease H-like superfamily/Ribonuclease H"/>
    <property type="match status" value="1"/>
</dbReference>
<reference evidence="3" key="1">
    <citation type="submission" date="2022-06" db="EMBL/GenBank/DDBJ databases">
        <title>Genome sequencing of Brevibacillus sp. BB3-R1.</title>
        <authorList>
            <person name="Heo J."/>
            <person name="Lee D."/>
            <person name="Won M."/>
            <person name="Han B.-H."/>
            <person name="Hong S.-B."/>
            <person name="Kwon S.-W."/>
        </authorList>
    </citation>
    <scope>NUCLEOTIDE SEQUENCE</scope>
    <source>
        <strain evidence="3">BB3-R1</strain>
    </source>
</reference>
<evidence type="ECO:0000313" key="3">
    <source>
        <dbReference type="EMBL" id="USG65722.1"/>
    </source>
</evidence>
<dbReference type="InterPro" id="IPR001584">
    <property type="entry name" value="Integrase_cat-core"/>
</dbReference>
<dbReference type="Proteomes" id="UP001056500">
    <property type="component" value="Chromosome"/>
</dbReference>
<dbReference type="RefSeq" id="WP_251872813.1">
    <property type="nucleotide sequence ID" value="NZ_CP098755.1"/>
</dbReference>
<dbReference type="NCBIfam" id="NF033546">
    <property type="entry name" value="transpos_IS21"/>
    <property type="match status" value="1"/>
</dbReference>
<accession>A0ABY4WF87</accession>
<evidence type="ECO:0000256" key="1">
    <source>
        <dbReference type="ARBA" id="ARBA00009277"/>
    </source>
</evidence>
<sequence length="502" mass="58717">MLAVAEINYIRHEANKKGRAYSKIAKQMNRDSRTVQKYAEMDDFNLQEKPKQIRKARVMEPVKPILDQWIKEDLNKKKKFRRTAQRLFTQLVEEYQFTGSSRSVRQYVSQRKHQLAETTDAAALPLETRPGSAQVDFGEAPFKYQGESVTLPFLVLSFPYSNTFYFQVFQSQNRECFLEGLKRIFHYIGGVPKVIRFDNLSPAVKKIMPNGQRELTEEFQNFVFHYDFEYEFCNPGSGNEKGHVEAMVKYVRNNFLLPELQIHNLDQLNETLWKKAEKDRERPHYVKETMLSELYLADKEHLLQLPAKEFDCIRYERVKADKYGYIRVENKLYSTSPRFAKCMVLAKISFDRVDILTEEYELIVQHPRLYGKEPKSVIWQPYLILMAKRPTAIKYTSFYEQLPIEWQVYLSNCTVPEKQEALQLLSVILKNDDMKIPTQALQLASENGHPAVDSIKQIYYQLMNGRGQRDTIQPKGFVPAVPTATRGLAHYNEFFKGTGGHH</sequence>
<comment type="similarity">
    <text evidence="1">Belongs to the transposase IS21/IS408/IS1162 family.</text>
</comment>
<name>A0ABY4WF87_9BACL</name>
<dbReference type="PANTHER" id="PTHR35004">
    <property type="entry name" value="TRANSPOSASE RV3428C-RELATED"/>
    <property type="match status" value="1"/>
</dbReference>
<keyword evidence="4" id="KW-1185">Reference proteome</keyword>
<dbReference type="Pfam" id="PF22483">
    <property type="entry name" value="Mu-transpos_C_2"/>
    <property type="match status" value="1"/>
</dbReference>